<proteinExistence type="inferred from homology"/>
<comment type="similarity">
    <text evidence="2">Belongs to the SusD family.</text>
</comment>
<comment type="caution">
    <text evidence="8">The sequence shown here is derived from an EMBL/GenBank/DDBJ whole genome shotgun (WGS) entry which is preliminary data.</text>
</comment>
<dbReference type="Pfam" id="PF14322">
    <property type="entry name" value="SusD-like_3"/>
    <property type="match status" value="1"/>
</dbReference>
<evidence type="ECO:0000259" key="7">
    <source>
        <dbReference type="Pfam" id="PF14322"/>
    </source>
</evidence>
<sequence length="509" mass="58264">MIWRNRIYRNVLTPLFLTILLASGCKKMLDVDSTRVVNEENMWRNMEDSRAALIGVYGLVRAALADYNAYWIYGDVRAGDFVAPTRQDLKAIIANQLTASYPAIEAMSNWRRWYAVVNAANVFLERIHEVKENDERYSDNNMTVDIAQIRFLRAFAYFYMVRVWGDVPLIISSHDGDFQNKARDNQDKVLTWAEQEMLAAAADLPYLYSLSDEQQLGDYYNESAGRWSGALARKLTAYALLAHLAAWQGNYPDVATYTKFIMDNYSKGRMGYTSTGDLTNANGFFFGKRDNHLFGFNFDWGHVDASFTGHLEELTLAAPVVNKSVPDIYLTKDSILSVFNEIGDERFSLDTLGNPLTENYFTNFNGKYPIFSKVKCIMGGSTADPSFRIFSSAIVLTRLEDITLLRAEALAVLGERNEAVEQLNVIRELRGLDLYNETVNGSLIDAIFKERKRELIGEGHRWYDLIRYNRIRNNDPAFTKLINEGGIYWPINRSLLSQNDQLEQNAYWK</sequence>
<dbReference type="InterPro" id="IPR011990">
    <property type="entry name" value="TPR-like_helical_dom_sf"/>
</dbReference>
<feature type="domain" description="RagB/SusD" evidence="6">
    <location>
        <begin position="391"/>
        <end position="508"/>
    </location>
</feature>
<organism evidence="8 9">
    <name type="scientific">Olivibacter oleidegradans</name>
    <dbReference type="NCBI Taxonomy" id="760123"/>
    <lineage>
        <taxon>Bacteria</taxon>
        <taxon>Pseudomonadati</taxon>
        <taxon>Bacteroidota</taxon>
        <taxon>Sphingobacteriia</taxon>
        <taxon>Sphingobacteriales</taxon>
        <taxon>Sphingobacteriaceae</taxon>
        <taxon>Olivibacter</taxon>
    </lineage>
</organism>
<evidence type="ECO:0000256" key="4">
    <source>
        <dbReference type="ARBA" id="ARBA00023136"/>
    </source>
</evidence>
<dbReference type="Gene3D" id="1.25.40.390">
    <property type="match status" value="1"/>
</dbReference>
<evidence type="ECO:0000256" key="2">
    <source>
        <dbReference type="ARBA" id="ARBA00006275"/>
    </source>
</evidence>
<keyword evidence="5" id="KW-0998">Cell outer membrane</keyword>
<dbReference type="CDD" id="cd08977">
    <property type="entry name" value="SusD"/>
    <property type="match status" value="1"/>
</dbReference>
<dbReference type="EMBL" id="JBHLWO010000002">
    <property type="protein sequence ID" value="MFC0318464.1"/>
    <property type="molecule type" value="Genomic_DNA"/>
</dbReference>
<keyword evidence="9" id="KW-1185">Reference proteome</keyword>
<feature type="domain" description="SusD-like N-terminal" evidence="7">
    <location>
        <begin position="105"/>
        <end position="205"/>
    </location>
</feature>
<comment type="subcellular location">
    <subcellularLocation>
        <location evidence="1">Cell outer membrane</location>
    </subcellularLocation>
</comment>
<evidence type="ECO:0000313" key="9">
    <source>
        <dbReference type="Proteomes" id="UP001589774"/>
    </source>
</evidence>
<evidence type="ECO:0000256" key="5">
    <source>
        <dbReference type="ARBA" id="ARBA00023237"/>
    </source>
</evidence>
<accession>A0ABV6HIP5</accession>
<dbReference type="PROSITE" id="PS51257">
    <property type="entry name" value="PROKAR_LIPOPROTEIN"/>
    <property type="match status" value="1"/>
</dbReference>
<evidence type="ECO:0000313" key="8">
    <source>
        <dbReference type="EMBL" id="MFC0318464.1"/>
    </source>
</evidence>
<protein>
    <submittedName>
        <fullName evidence="8">RagB/SusD family nutrient uptake outer membrane protein</fullName>
    </submittedName>
</protein>
<evidence type="ECO:0000256" key="1">
    <source>
        <dbReference type="ARBA" id="ARBA00004442"/>
    </source>
</evidence>
<evidence type="ECO:0000259" key="6">
    <source>
        <dbReference type="Pfam" id="PF07980"/>
    </source>
</evidence>
<evidence type="ECO:0000256" key="3">
    <source>
        <dbReference type="ARBA" id="ARBA00022729"/>
    </source>
</evidence>
<dbReference type="Pfam" id="PF07980">
    <property type="entry name" value="SusD_RagB"/>
    <property type="match status" value="1"/>
</dbReference>
<dbReference type="InterPro" id="IPR012944">
    <property type="entry name" value="SusD_RagB_dom"/>
</dbReference>
<dbReference type="InterPro" id="IPR033985">
    <property type="entry name" value="SusD-like_N"/>
</dbReference>
<dbReference type="Proteomes" id="UP001589774">
    <property type="component" value="Unassembled WGS sequence"/>
</dbReference>
<dbReference type="SUPFAM" id="SSF48452">
    <property type="entry name" value="TPR-like"/>
    <property type="match status" value="1"/>
</dbReference>
<gene>
    <name evidence="8" type="ORF">ACFFI0_09095</name>
</gene>
<keyword evidence="4" id="KW-0472">Membrane</keyword>
<dbReference type="RefSeq" id="WP_130857665.1">
    <property type="nucleotide sequence ID" value="NZ_JBHLWO010000002.1"/>
</dbReference>
<name>A0ABV6HIP5_9SPHI</name>
<reference evidence="8 9" key="1">
    <citation type="submission" date="2024-09" db="EMBL/GenBank/DDBJ databases">
        <authorList>
            <person name="Sun Q."/>
            <person name="Mori K."/>
        </authorList>
    </citation>
    <scope>NUCLEOTIDE SEQUENCE [LARGE SCALE GENOMIC DNA]</scope>
    <source>
        <strain evidence="8 9">CCM 7765</strain>
    </source>
</reference>
<keyword evidence="3" id="KW-0732">Signal</keyword>